<dbReference type="CDD" id="cd03137">
    <property type="entry name" value="GATase1_AraC_1"/>
    <property type="match status" value="1"/>
</dbReference>
<dbReference type="EMBL" id="CP082781">
    <property type="protein sequence ID" value="UGS26714.1"/>
    <property type="molecule type" value="Genomic_DNA"/>
</dbReference>
<name>A0ABY3RRX5_9MICO</name>
<sequence>MTRVVFVLVPGVILLDLAGPSQVFASAAAIGAYDLAYVGDQPVIASSHGLVLQAQVHWPELDPDDIVIMPGWRAPLEDGSGSLSEEGLQFLRGHHASGGTVASVCSGALALGRAGLLDGRRCTTHHDIQQELGRRYPLAHVVPDVLFTEDDRVMTSAGIASGIDLALHIVANRQGAAVAAQVARNMVVYARRNGEAAQLSVLLSYRSHVDELVHRVQDHIDEQFDRALPLDRLASIAGVSPRTLTRSFTAATGLTPLRYQQMLRQEHAENLLAQGSTAEAAARAVGFEDARMLRRLRQGASAPAARPTRK</sequence>
<keyword evidence="6" id="KW-1185">Reference proteome</keyword>
<dbReference type="SUPFAM" id="SSF46689">
    <property type="entry name" value="Homeodomain-like"/>
    <property type="match status" value="1"/>
</dbReference>
<keyword evidence="2" id="KW-0804">Transcription</keyword>
<dbReference type="InterPro" id="IPR052158">
    <property type="entry name" value="INH-QAR"/>
</dbReference>
<reference evidence="5 6" key="1">
    <citation type="submission" date="2023-01" db="EMBL/GenBank/DDBJ databases">
        <title>Characterization of estradiol degrading bacteria Microbacterium sp. MZT7 and reveal degrading genes through genome analysis.</title>
        <authorList>
            <person name="Hao P."/>
            <person name="Gao Y."/>
        </authorList>
    </citation>
    <scope>NUCLEOTIDE SEQUENCE [LARGE SCALE GENOMIC DNA]</scope>
    <source>
        <strain evidence="5 6">MZT7</strain>
    </source>
</reference>
<feature type="domain" description="HTH araC/xylS-type" evidence="4">
    <location>
        <begin position="214"/>
        <end position="310"/>
    </location>
</feature>
<dbReference type="PANTHER" id="PTHR43130:SF3">
    <property type="entry name" value="HTH-TYPE TRANSCRIPTIONAL REGULATOR RV1931C"/>
    <property type="match status" value="1"/>
</dbReference>
<evidence type="ECO:0000313" key="6">
    <source>
        <dbReference type="Proteomes" id="UP001199642"/>
    </source>
</evidence>
<evidence type="ECO:0000256" key="1">
    <source>
        <dbReference type="ARBA" id="ARBA00023015"/>
    </source>
</evidence>
<gene>
    <name evidence="5" type="ORF">K8F61_00290</name>
</gene>
<dbReference type="RefSeq" id="WP_231820308.1">
    <property type="nucleotide sequence ID" value="NZ_CP082781.1"/>
</dbReference>
<dbReference type="PROSITE" id="PS01124">
    <property type="entry name" value="HTH_ARAC_FAMILY_2"/>
    <property type="match status" value="1"/>
</dbReference>
<organism evidence="5 6">
    <name type="scientific">Microbacterium resistens</name>
    <dbReference type="NCBI Taxonomy" id="156977"/>
    <lineage>
        <taxon>Bacteria</taxon>
        <taxon>Bacillati</taxon>
        <taxon>Actinomycetota</taxon>
        <taxon>Actinomycetes</taxon>
        <taxon>Micrococcales</taxon>
        <taxon>Microbacteriaceae</taxon>
        <taxon>Microbacterium</taxon>
    </lineage>
</organism>
<dbReference type="Pfam" id="PF01965">
    <property type="entry name" value="DJ-1_PfpI"/>
    <property type="match status" value="1"/>
</dbReference>
<evidence type="ECO:0000256" key="3">
    <source>
        <dbReference type="SAM" id="SignalP"/>
    </source>
</evidence>
<dbReference type="Gene3D" id="3.40.50.880">
    <property type="match status" value="1"/>
</dbReference>
<proteinExistence type="predicted"/>
<dbReference type="InterPro" id="IPR009057">
    <property type="entry name" value="Homeodomain-like_sf"/>
</dbReference>
<dbReference type="Proteomes" id="UP001199642">
    <property type="component" value="Chromosome"/>
</dbReference>
<dbReference type="SUPFAM" id="SSF52317">
    <property type="entry name" value="Class I glutamine amidotransferase-like"/>
    <property type="match status" value="1"/>
</dbReference>
<feature type="chain" id="PRO_5046328722" evidence="3">
    <location>
        <begin position="26"/>
        <end position="310"/>
    </location>
</feature>
<keyword evidence="3" id="KW-0732">Signal</keyword>
<dbReference type="PANTHER" id="PTHR43130">
    <property type="entry name" value="ARAC-FAMILY TRANSCRIPTIONAL REGULATOR"/>
    <property type="match status" value="1"/>
</dbReference>
<evidence type="ECO:0000259" key="4">
    <source>
        <dbReference type="PROSITE" id="PS01124"/>
    </source>
</evidence>
<dbReference type="InterPro" id="IPR029062">
    <property type="entry name" value="Class_I_gatase-like"/>
</dbReference>
<dbReference type="Pfam" id="PF12833">
    <property type="entry name" value="HTH_18"/>
    <property type="match status" value="1"/>
</dbReference>
<feature type="signal peptide" evidence="3">
    <location>
        <begin position="1"/>
        <end position="25"/>
    </location>
</feature>
<dbReference type="SMART" id="SM00342">
    <property type="entry name" value="HTH_ARAC"/>
    <property type="match status" value="1"/>
</dbReference>
<dbReference type="Gene3D" id="1.10.10.60">
    <property type="entry name" value="Homeodomain-like"/>
    <property type="match status" value="1"/>
</dbReference>
<dbReference type="InterPro" id="IPR018060">
    <property type="entry name" value="HTH_AraC"/>
</dbReference>
<dbReference type="InterPro" id="IPR002818">
    <property type="entry name" value="DJ-1/PfpI"/>
</dbReference>
<evidence type="ECO:0000313" key="5">
    <source>
        <dbReference type="EMBL" id="UGS26714.1"/>
    </source>
</evidence>
<keyword evidence="1" id="KW-0805">Transcription regulation</keyword>
<evidence type="ECO:0000256" key="2">
    <source>
        <dbReference type="ARBA" id="ARBA00023163"/>
    </source>
</evidence>
<accession>A0ABY3RRX5</accession>
<protein>
    <submittedName>
        <fullName evidence="5">DJ-1/PfpI family protein</fullName>
    </submittedName>
</protein>